<feature type="non-terminal residue" evidence="1">
    <location>
        <position position="79"/>
    </location>
</feature>
<dbReference type="PANTHER" id="PTHR30244">
    <property type="entry name" value="TRANSAMINASE"/>
    <property type="match status" value="1"/>
</dbReference>
<accession>X1I754</accession>
<dbReference type="InterPro" id="IPR015424">
    <property type="entry name" value="PyrdxlP-dep_Trfase"/>
</dbReference>
<name>X1I754_9ZZZZ</name>
<dbReference type="Pfam" id="PF01041">
    <property type="entry name" value="DegT_DnrJ_EryC1"/>
    <property type="match status" value="1"/>
</dbReference>
<dbReference type="InterPro" id="IPR015421">
    <property type="entry name" value="PyrdxlP-dep_Trfase_major"/>
</dbReference>
<protein>
    <submittedName>
        <fullName evidence="1">Uncharacterized protein</fullName>
    </submittedName>
</protein>
<proteinExistence type="predicted"/>
<organism evidence="1">
    <name type="scientific">marine sediment metagenome</name>
    <dbReference type="NCBI Taxonomy" id="412755"/>
    <lineage>
        <taxon>unclassified sequences</taxon>
        <taxon>metagenomes</taxon>
        <taxon>ecological metagenomes</taxon>
    </lineage>
</organism>
<dbReference type="AlphaFoldDB" id="X1I754"/>
<dbReference type="Gene3D" id="3.40.640.10">
    <property type="entry name" value="Type I PLP-dependent aspartate aminotransferase-like (Major domain)"/>
    <property type="match status" value="1"/>
</dbReference>
<dbReference type="GO" id="GO:0000271">
    <property type="term" value="P:polysaccharide biosynthetic process"/>
    <property type="evidence" value="ECO:0007669"/>
    <property type="project" value="TreeGrafter"/>
</dbReference>
<dbReference type="GO" id="GO:0008483">
    <property type="term" value="F:transaminase activity"/>
    <property type="evidence" value="ECO:0007669"/>
    <property type="project" value="TreeGrafter"/>
</dbReference>
<dbReference type="GO" id="GO:0030170">
    <property type="term" value="F:pyridoxal phosphate binding"/>
    <property type="evidence" value="ECO:0007669"/>
    <property type="project" value="TreeGrafter"/>
</dbReference>
<dbReference type="SUPFAM" id="SSF53383">
    <property type="entry name" value="PLP-dependent transferases"/>
    <property type="match status" value="1"/>
</dbReference>
<evidence type="ECO:0000313" key="1">
    <source>
        <dbReference type="EMBL" id="GAH61939.1"/>
    </source>
</evidence>
<dbReference type="EMBL" id="BARU01032789">
    <property type="protein sequence ID" value="GAH61939.1"/>
    <property type="molecule type" value="Genomic_DNA"/>
</dbReference>
<dbReference type="InterPro" id="IPR000653">
    <property type="entry name" value="DegT/StrS_aminotransferase"/>
</dbReference>
<comment type="caution">
    <text evidence="1">The sequence shown here is derived from an EMBL/GenBank/DDBJ whole genome shotgun (WGS) entry which is preliminary data.</text>
</comment>
<gene>
    <name evidence="1" type="ORF">S03H2_51662</name>
</gene>
<dbReference type="PANTHER" id="PTHR30244:SF34">
    <property type="entry name" value="DTDP-4-AMINO-4,6-DIDEOXYGALACTOSE TRANSAMINASE"/>
    <property type="match status" value="1"/>
</dbReference>
<sequence>MGIYTAKPYIDDKICNDVVSVLKSGMIVQGPKVKELEEKFSKKCNVKYCAAVNSGTAALHSALFSVGIQAGDEVITTPF</sequence>
<reference evidence="1" key="1">
    <citation type="journal article" date="2014" name="Front. Microbiol.">
        <title>High frequency of phylogenetically diverse reductive dehalogenase-homologous genes in deep subseafloor sedimentary metagenomes.</title>
        <authorList>
            <person name="Kawai M."/>
            <person name="Futagami T."/>
            <person name="Toyoda A."/>
            <person name="Takaki Y."/>
            <person name="Nishi S."/>
            <person name="Hori S."/>
            <person name="Arai W."/>
            <person name="Tsubouchi T."/>
            <person name="Morono Y."/>
            <person name="Uchiyama I."/>
            <person name="Ito T."/>
            <person name="Fujiyama A."/>
            <person name="Inagaki F."/>
            <person name="Takami H."/>
        </authorList>
    </citation>
    <scope>NUCLEOTIDE SEQUENCE</scope>
    <source>
        <strain evidence="1">Expedition CK06-06</strain>
    </source>
</reference>